<evidence type="ECO:0000256" key="3">
    <source>
        <dbReference type="SAM" id="SignalP"/>
    </source>
</evidence>
<feature type="signal peptide" evidence="3">
    <location>
        <begin position="1"/>
        <end position="25"/>
    </location>
</feature>
<keyword evidence="1" id="KW-0175">Coiled coil</keyword>
<feature type="coiled-coil region" evidence="1">
    <location>
        <begin position="173"/>
        <end position="214"/>
    </location>
</feature>
<gene>
    <name evidence="4" type="ORF">NSCI0253_LOCUS18590</name>
</gene>
<reference evidence="4" key="1">
    <citation type="submission" date="2021-01" db="EMBL/GenBank/DDBJ databases">
        <authorList>
            <person name="Corre E."/>
            <person name="Pelletier E."/>
            <person name="Niang G."/>
            <person name="Scheremetjew M."/>
            <person name="Finn R."/>
            <person name="Kale V."/>
            <person name="Holt S."/>
            <person name="Cochrane G."/>
            <person name="Meng A."/>
            <person name="Brown T."/>
            <person name="Cohen L."/>
        </authorList>
    </citation>
    <scope>NUCLEOTIDE SEQUENCE</scope>
</reference>
<name>A0A7S1A6T5_NOCSC</name>
<protein>
    <submittedName>
        <fullName evidence="4">Uncharacterized protein</fullName>
    </submittedName>
</protein>
<dbReference type="AlphaFoldDB" id="A0A7S1A6T5"/>
<feature type="chain" id="PRO_5030533131" evidence="3">
    <location>
        <begin position="26"/>
        <end position="420"/>
    </location>
</feature>
<evidence type="ECO:0000256" key="1">
    <source>
        <dbReference type="SAM" id="Coils"/>
    </source>
</evidence>
<evidence type="ECO:0000313" key="4">
    <source>
        <dbReference type="EMBL" id="CAD8844240.1"/>
    </source>
</evidence>
<feature type="compositionally biased region" description="Acidic residues" evidence="2">
    <location>
        <begin position="60"/>
        <end position="79"/>
    </location>
</feature>
<proteinExistence type="predicted"/>
<evidence type="ECO:0000256" key="2">
    <source>
        <dbReference type="SAM" id="MobiDB-lite"/>
    </source>
</evidence>
<organism evidence="4">
    <name type="scientific">Noctiluca scintillans</name>
    <name type="common">Sea sparkle</name>
    <name type="synonym">Red tide dinoflagellate</name>
    <dbReference type="NCBI Taxonomy" id="2966"/>
    <lineage>
        <taxon>Eukaryota</taxon>
        <taxon>Sar</taxon>
        <taxon>Alveolata</taxon>
        <taxon>Dinophyceae</taxon>
        <taxon>Noctilucales</taxon>
        <taxon>Noctilucaceae</taxon>
        <taxon>Noctiluca</taxon>
    </lineage>
</organism>
<sequence length="420" mass="46767">MSDSYTMKSFWRVAVSFLFFMSTAATHLKPPMTHLQANSPPMHSHQEGATDAVNLTATISDDDVDDGTDENSDDVEETYDNSTLPEETPQQAAVLTSYLVNDSQGFPTLPTVSTILGSASETMRSVTEEAAKLQAHLAKINKQSQIKTANQKAAFEQKLRMQETANQKITTTNGNLLKDVQSLQKTNDDIQRKIKDLGDKNRAIKAEVRFLEEKLGSAKDFAEGMLRMTDSKADDEDRVDDEETIIARPSFLTISSKRTSLPRHKKVKYEVKADSDDTKLTSEEASSEVGQTEAKNLINVLAKGVSDVTKEEKASEMQLASMFEAAFKAGSQRRDVQLMKQKKLQQEKLSLQQLQKKFRGEEQHLEVTRVHLQERLRGLGLYMQGLGQVALAPENDVQRLEKDLPKSVRSSALPLPAPHA</sequence>
<dbReference type="EMBL" id="HBFQ01026339">
    <property type="protein sequence ID" value="CAD8844240.1"/>
    <property type="molecule type" value="Transcribed_RNA"/>
</dbReference>
<feature type="region of interest" description="Disordered" evidence="2">
    <location>
        <begin position="60"/>
        <end position="85"/>
    </location>
</feature>
<accession>A0A7S1A6T5</accession>
<keyword evidence="3" id="KW-0732">Signal</keyword>